<evidence type="ECO:0000256" key="1">
    <source>
        <dbReference type="SAM" id="MobiDB-lite"/>
    </source>
</evidence>
<evidence type="ECO:0000313" key="2">
    <source>
        <dbReference type="EMBL" id="MER0429903.1"/>
    </source>
</evidence>
<keyword evidence="3" id="KW-1185">Reference proteome</keyword>
<proteinExistence type="predicted"/>
<reference evidence="2 3" key="1">
    <citation type="submission" date="2024-01" db="EMBL/GenBank/DDBJ databases">
        <title>Metagenomic exploration of the rhizosphere soil microbial community and their significance in facilitating the development of wild simulated ginseng.</title>
        <authorList>
            <person name="Huang J."/>
        </authorList>
    </citation>
    <scope>NUCLEOTIDE SEQUENCE [LARGE SCALE GENOMIC DNA]</scope>
    <source>
        <strain evidence="2 3">WY141</strain>
    </source>
</reference>
<organism evidence="2 3">
    <name type="scientific">Streptomyces microflavus</name>
    <name type="common">Streptomyces lipmanii</name>
    <dbReference type="NCBI Taxonomy" id="1919"/>
    <lineage>
        <taxon>Bacteria</taxon>
        <taxon>Bacillati</taxon>
        <taxon>Actinomycetota</taxon>
        <taxon>Actinomycetes</taxon>
        <taxon>Kitasatosporales</taxon>
        <taxon>Streptomycetaceae</taxon>
        <taxon>Streptomyces</taxon>
    </lineage>
</organism>
<feature type="compositionally biased region" description="Basic and acidic residues" evidence="1">
    <location>
        <begin position="1"/>
        <end position="19"/>
    </location>
</feature>
<gene>
    <name evidence="2" type="ORF">ABR748_37920</name>
</gene>
<dbReference type="EMBL" id="JBEJUE010000081">
    <property type="protein sequence ID" value="MER0429903.1"/>
    <property type="molecule type" value="Genomic_DNA"/>
</dbReference>
<name>A0ABV1QFF9_STRMI</name>
<protein>
    <submittedName>
        <fullName evidence="2">Uncharacterized protein</fullName>
    </submittedName>
</protein>
<accession>A0ABV1QFF9</accession>
<dbReference type="Proteomes" id="UP001456562">
    <property type="component" value="Unassembled WGS sequence"/>
</dbReference>
<sequence>MLIKIREPVDMTTPDHRVMGSEGKGTSSAAPALTWCAAGRRRLVDSGDGKVVLDCFGRSVVLP</sequence>
<comment type="caution">
    <text evidence="2">The sequence shown here is derived from an EMBL/GenBank/DDBJ whole genome shotgun (WGS) entry which is preliminary data.</text>
</comment>
<evidence type="ECO:0000313" key="3">
    <source>
        <dbReference type="Proteomes" id="UP001456562"/>
    </source>
</evidence>
<dbReference type="RefSeq" id="WP_202706849.1">
    <property type="nucleotide sequence ID" value="NZ_JBEJUE010000081.1"/>
</dbReference>
<feature type="region of interest" description="Disordered" evidence="1">
    <location>
        <begin position="1"/>
        <end position="29"/>
    </location>
</feature>